<gene>
    <name evidence="2" type="ORF">EG028_26495</name>
</gene>
<evidence type="ECO:0000313" key="3">
    <source>
        <dbReference type="Proteomes" id="UP000279089"/>
    </source>
</evidence>
<organism evidence="2 3">
    <name type="scientific">Chitinophaga barathri</name>
    <dbReference type="NCBI Taxonomy" id="1647451"/>
    <lineage>
        <taxon>Bacteria</taxon>
        <taxon>Pseudomonadati</taxon>
        <taxon>Bacteroidota</taxon>
        <taxon>Chitinophagia</taxon>
        <taxon>Chitinophagales</taxon>
        <taxon>Chitinophagaceae</taxon>
        <taxon>Chitinophaga</taxon>
    </lineage>
</organism>
<keyword evidence="3" id="KW-1185">Reference proteome</keyword>
<proteinExistence type="predicted"/>
<feature type="transmembrane region" description="Helical" evidence="1">
    <location>
        <begin position="12"/>
        <end position="29"/>
    </location>
</feature>
<name>A0A3N4M4Z1_9BACT</name>
<accession>A0A3N4M4Z1</accession>
<keyword evidence="1" id="KW-0472">Membrane</keyword>
<dbReference type="Proteomes" id="UP000279089">
    <property type="component" value="Unassembled WGS sequence"/>
</dbReference>
<reference evidence="3" key="1">
    <citation type="submission" date="2018-11" db="EMBL/GenBank/DDBJ databases">
        <title>Chitinophaga lutea sp.nov., isolate from arsenic contaminated soil.</title>
        <authorList>
            <person name="Zong Y."/>
        </authorList>
    </citation>
    <scope>NUCLEOTIDE SEQUENCE [LARGE SCALE GENOMIC DNA]</scope>
    <source>
        <strain evidence="3">YLT18</strain>
    </source>
</reference>
<evidence type="ECO:0000256" key="1">
    <source>
        <dbReference type="SAM" id="Phobius"/>
    </source>
</evidence>
<dbReference type="AlphaFoldDB" id="A0A3N4M4Z1"/>
<dbReference type="EMBL" id="RMBX01000017">
    <property type="protein sequence ID" value="RPD38212.1"/>
    <property type="molecule type" value="Genomic_DNA"/>
</dbReference>
<keyword evidence="1" id="KW-0812">Transmembrane</keyword>
<sequence>MGGFSGTKCRQNVNYGGMIIVFMLITGTSKPPPKQLVTLLKPGKVQGNNLRDLTSKKIKIPQKTHPKSG</sequence>
<evidence type="ECO:0000313" key="2">
    <source>
        <dbReference type="EMBL" id="RPD38212.1"/>
    </source>
</evidence>
<keyword evidence="1" id="KW-1133">Transmembrane helix</keyword>
<protein>
    <submittedName>
        <fullName evidence="2">Uncharacterized protein</fullName>
    </submittedName>
</protein>
<comment type="caution">
    <text evidence="2">The sequence shown here is derived from an EMBL/GenBank/DDBJ whole genome shotgun (WGS) entry which is preliminary data.</text>
</comment>